<evidence type="ECO:0000313" key="7">
    <source>
        <dbReference type="EMBL" id="CAH3177341.1"/>
    </source>
</evidence>
<dbReference type="InterPro" id="IPR013783">
    <property type="entry name" value="Ig-like_fold"/>
</dbReference>
<dbReference type="Proteomes" id="UP001159405">
    <property type="component" value="Unassembled WGS sequence"/>
</dbReference>
<dbReference type="PROSITE" id="PS50194">
    <property type="entry name" value="FILAMIN_REPEAT"/>
    <property type="match status" value="27"/>
</dbReference>
<feature type="repeat" description="Filamin" evidence="4">
    <location>
        <begin position="745"/>
        <end position="837"/>
    </location>
</feature>
<feature type="repeat" description="Filamin" evidence="4">
    <location>
        <begin position="2260"/>
        <end position="2358"/>
    </location>
</feature>
<dbReference type="InterPro" id="IPR001298">
    <property type="entry name" value="Filamin/ABP280_rpt"/>
</dbReference>
<dbReference type="PROSITE" id="PS50021">
    <property type="entry name" value="CH"/>
    <property type="match status" value="2"/>
</dbReference>
<dbReference type="InterPro" id="IPR001715">
    <property type="entry name" value="CH_dom"/>
</dbReference>
<feature type="repeat" description="Filamin" evidence="4">
    <location>
        <begin position="2155"/>
        <end position="2259"/>
    </location>
</feature>
<feature type="repeat" description="Filamin" evidence="4">
    <location>
        <begin position="451"/>
        <end position="547"/>
    </location>
</feature>
<dbReference type="SMART" id="SM00033">
    <property type="entry name" value="CH"/>
    <property type="match status" value="2"/>
</dbReference>
<feature type="repeat" description="Filamin" evidence="4">
    <location>
        <begin position="1802"/>
        <end position="1894"/>
    </location>
</feature>
<comment type="caution">
    <text evidence="7">The sequence shown here is derived from an EMBL/GenBank/DDBJ whole genome shotgun (WGS) entry which is preliminary data.</text>
</comment>
<feature type="region of interest" description="Disordered" evidence="5">
    <location>
        <begin position="446"/>
        <end position="465"/>
    </location>
</feature>
<name>A0ABN8RDG1_9CNID</name>
<dbReference type="InterPro" id="IPR014756">
    <property type="entry name" value="Ig_E-set"/>
</dbReference>
<evidence type="ECO:0000259" key="6">
    <source>
        <dbReference type="PROSITE" id="PS50021"/>
    </source>
</evidence>
<dbReference type="InterPro" id="IPR036872">
    <property type="entry name" value="CH_dom_sf"/>
</dbReference>
<feature type="repeat" description="Filamin" evidence="4">
    <location>
        <begin position="2677"/>
        <end position="2752"/>
    </location>
</feature>
<dbReference type="InterPro" id="IPR001589">
    <property type="entry name" value="Actinin_actin-bd_CS"/>
</dbReference>
<feature type="region of interest" description="Disordered" evidence="5">
    <location>
        <begin position="1117"/>
        <end position="1140"/>
    </location>
</feature>
<dbReference type="SUPFAM" id="SSF47576">
    <property type="entry name" value="Calponin-homology domain, CH-domain"/>
    <property type="match status" value="1"/>
</dbReference>
<reference evidence="7 8" key="1">
    <citation type="submission" date="2022-05" db="EMBL/GenBank/DDBJ databases">
        <authorList>
            <consortium name="Genoscope - CEA"/>
            <person name="William W."/>
        </authorList>
    </citation>
    <scope>NUCLEOTIDE SEQUENCE [LARGE SCALE GENOMIC DNA]</scope>
</reference>
<dbReference type="SUPFAM" id="SSF81296">
    <property type="entry name" value="E set domains"/>
    <property type="match status" value="28"/>
</dbReference>
<dbReference type="EMBL" id="CALNXK010000224">
    <property type="protein sequence ID" value="CAH3177341.1"/>
    <property type="molecule type" value="Genomic_DNA"/>
</dbReference>
<feature type="repeat" description="Filamin" evidence="4">
    <location>
        <begin position="654"/>
        <end position="744"/>
    </location>
</feature>
<feature type="repeat" description="Filamin" evidence="4">
    <location>
        <begin position="1221"/>
        <end position="1315"/>
    </location>
</feature>
<feature type="repeat" description="Filamin" evidence="4">
    <location>
        <begin position="934"/>
        <end position="1026"/>
    </location>
</feature>
<dbReference type="InterPro" id="IPR044801">
    <property type="entry name" value="Filamin"/>
</dbReference>
<dbReference type="PANTHER" id="PTHR38537">
    <property type="entry name" value="JITTERBUG, ISOFORM N"/>
    <property type="match status" value="1"/>
</dbReference>
<evidence type="ECO:0000256" key="1">
    <source>
        <dbReference type="ARBA" id="ARBA00009238"/>
    </source>
</evidence>
<dbReference type="SMART" id="SM00557">
    <property type="entry name" value="IG_FLMN"/>
    <property type="match status" value="28"/>
</dbReference>
<keyword evidence="2" id="KW-0677">Repeat</keyword>
<dbReference type="Pfam" id="PF00307">
    <property type="entry name" value="CH"/>
    <property type="match status" value="2"/>
</dbReference>
<feature type="repeat" description="Filamin" evidence="4">
    <location>
        <begin position="838"/>
        <end position="934"/>
    </location>
</feature>
<sequence length="3139" mass="340434">MTSYRYVAVQDDDPFELDRNQNITKRTEVLDFSQTRLSDDDDRVETRSTVIRVRSQSLKHLNERVETGSISRSKSLRDVDDTGEFASVKARVSYVDSWNPVNPVGRGRIAERVKSWENNLDEEEAGSWRERKTFSSDNGMDRRKVSYNGTRARGYDNYYGSGEPDWRNERYESYQYNRDSAENLYGARDELFNFLVFQLDTKMPDTDPTSADAEWKKIQQNTFTRWCNEHLKCVNKYIYNLETDLNDGLKLIALLQVLSHKKITRYNKKPSFRPQKMENISIALKFIESENIRLVNIDASDIFKGNIKLILGLIWTLILKYQISMPYLDEEEEQGGQKMTPKQALLAWCKSKMPESIPMDNFNRDWNDGRAVACLVDAVAPGLFPECEDLDPKDKLENARQAMQAAEDWLGVPQVITPEEITNPNVDELSVMTYVSYFPEAKLKPGAPLRQRTHPSTKCSAKGPGVEPKGLVVKKPADFTVFTQGAGAGKLGVSVWGPGKVEEEVIVQDNGDHTYSCQYFPPKQGKYDVHVKWNGRHIPKSPFRVEVGQDLDASQAYASGPGLQPEGIQAGKYTDFTVYTKGAGEGQVSVKVIDPRGGEDVDIIIEPQEDSQYFVEYQPVNAGKHTIKVMFGGQPISKSPFHVMVSPPRVEPIPSKVRVFGSGVEPTGLKAGQRAPFTVDAKAAGDGELDVFVEGPQGEEKVDIRNNGDGTYSCMYYPNKFGKYIVNVTWSSVQVPNSPFNVKVAPAVDASRIKAYGPGLEKGTAGKPCEFTVETKGAGIDSLGFAIEGPSQAEIHCQERSPGICDVRYYPTVPGKYAIHVTCGDEDIPKSPFMVPISPAGDPSKVYAKGPGLEPEGVVAGLPAEFTVFTKEAGDGDVDVRVIDNNGKQVPVDIKDNKDGTYTVIYYPTTVGAYTVNITFNTESIPKSPFKVNVCQTNSSACRAYGPGLEKGFVDQNNEFKIETKGAGEGGLGLTIEGPSEAQIECKDNGDGSCDVKYLPPDPGDYMINILFADEHIPGSPFKARISYPFDVSKVNVEGPGIEPGIRAGEPADIDIDTRMAGDAELKVEVVDELNSPVQCDVEEEEYGIYAVTYYPKKKGGHKVNVKYGGKHAPGSPFKVPISPKSDASKVKVTGPGVEKTGVQPGKPTWFIINATEAGKGDVHVKIEPRGRGRPVDVKVTEEGKDTFRCEYEAPEEGEYRVDVKFDGSPVPGSPFPVEVAKPGDAGKCKAQGDGLETAIIDQLAEFDVDCKSAGEGQLMATVDNPSGAHTDTLVTDNEDGTYSVSYTPFEEGIHTLSVKFGGDHIPGSPFKVDVLPPTDPSKCKAYGPGLEKALVDRPAEFTVETKGAGAGGLSLAIEGPSEAKLTCKDHGDGTCSVKYTPVEPGDYEIHIKFADEHIPGSPFNAKVTRPIDVSKVKCYGPGVDRVNPLFSKAPQEFTVDTSEAGDADLEVTVETPDRKVLKPEPVCEKGDGVYTVAYTPEEEGRYNVNVKYNDKHVPNSPFRVRAGPPFDASKVKVSGVEESPVTDEPAQVLCDCTEAGTAPLTATVSPPSGPDIPVEIKENGEGCYIVEYTPERAGRHSIDVKYGNKRVPRSPFRVQVKPSGDASKVEVDGLGPKDKFFVDKENDFTIDTSKAGKGVPKCTIKGPDRKEVPCEVLDNGDGTYDCVFTPEEVGRHNIDVLFGGEPVPGSPFNIKAEKPVKPVAVDKIKCEPKVDKEPLVDEELVYAVDARPAESAPGEIPEGLLNGSLLTPSGDKEPVRIKDNNDGTYDVACVPKEPGPHELSLDYDGVPLPGSPYKFDAVEGGADKVKAYGKGLERGLAGEPAEFTIVTKDAGPGGLALAVHGPSKAEIKCQDNGDGTCSVQYVPEEPGDYNISCKFADKDIPGSPFTAHIYSNYDDLDAVSPRPTVGKPCDVELNIPESFRPEDVTNGVLAAELERPDGRKEPLEPLRVNPDGTLAVTFIPYEPGEHLIHVYKHGQEVQNSPFSVMVQAQRVGDIYPVGHTCELDFKIPEDVDVLDLVGTLKRPSGKVDESLTLKPGPKPGTISVSFVPREVGEHFLSVKKRKDGSPIPGSPFSILVESEEPTEGVGCPIDYCFSLDDVVLPDDILKERVKGTLKRPSSDKEEPIDLKLNSDNTLSCSFVPRETGLHYIYIRKYGRQVDGSPFVIKVTAPEGLSKVGKPYGMGLESSDVNLPEDYPRLSATLKRPSSPKEEELKLVLNGDNTLGVAFTPREEGEHLIHLRKDNKEVEDSPFSVIVGAKEEKVEEVHPMGRTCDVNLDIQGVTLPDDLDKDLLRGFLKRPNSEKEEPLVLEITRDNSLGVSFVPEEPGEHQISVRKKSPDRKWRDVPGSPFSIMVEAAEAVNAVGTPCDCLLDIPNLRLPEDLNRLTAKLKRPSSRQEEDLKLRVTSDNKPFVSFVPREPGEHLISIKKNRDHVKGSPFSVMVVAPETGNAIGRPCGVGLEIPGLKLPDDYNDGLLTASLQRPSGKPEEPLPLALNSDNTLSVSFTPQETGEHFVTVKKSGNHVNGSPFSVMVSGPGPADPSKVVCTGPGLHDGVAGKPSTFTINTRDAGYGGLGLSIEGPSKAQITCTDNEDGTCTVEYLPVEPGKYTINVKFADEDVPGSPFTSNVRPSGDTIQPIEEDLVASSAPDQFSEPTQRVSQVFEDLVTFGSTPAQPHDFVFDLKGYNMDDLETMVISPDGTELESDIIESGPKTYTIRFVPKESGEHTIYVRFKSGRKKDIPGSPFKVFVEAPVWGGAAKCLAAGPGLERGVVNHTGEFTVWTRDAGPGGLAIAIEGPAKSEIKCTDNGDGSCNISYLPTTNGEYTVHIRFADEDIPGSPFKVNVSPEVEDRFRDLNVSDLAESGLKVNQPASFSVQTNASVGDVTASVISPSGEEKEAQVSKLGGGNFAIRFTPREFGDHLVNVRFDGSHIPGSPFKIRVGGAEGHPEKVKAYGSGLSSGRVGEPAEFTVNALEAGSGALALSVDGPAKVKMNCSENADGTYQVTYNPVVAGEYTIRIKFAGQDIPGSPYNVTIHPSDGKYRRDGDASKCTSRGTGLHSAVLGQPNSFTVNASNAGRGSLMVGVEGPAIPAKEINVKHTGSNVYAVNYALEEPGVYILKVLWADKHIPGSPFHVTV</sequence>
<dbReference type="CDD" id="cd21230">
    <property type="entry name" value="CH_FLN_rpt2"/>
    <property type="match status" value="1"/>
</dbReference>
<feature type="repeat" description="Filamin" evidence="4">
    <location>
        <begin position="2002"/>
        <end position="2081"/>
    </location>
</feature>
<feature type="repeat" description="Filamin" evidence="4">
    <location>
        <begin position="2863"/>
        <end position="2943"/>
    </location>
</feature>
<feature type="repeat" description="Filamin" evidence="4">
    <location>
        <begin position="1027"/>
        <end position="1122"/>
    </location>
</feature>
<evidence type="ECO:0000256" key="2">
    <source>
        <dbReference type="ARBA" id="ARBA00022737"/>
    </source>
</evidence>
<organism evidence="7 8">
    <name type="scientific">Porites lobata</name>
    <dbReference type="NCBI Taxonomy" id="104759"/>
    <lineage>
        <taxon>Eukaryota</taxon>
        <taxon>Metazoa</taxon>
        <taxon>Cnidaria</taxon>
        <taxon>Anthozoa</taxon>
        <taxon>Hexacorallia</taxon>
        <taxon>Scleractinia</taxon>
        <taxon>Fungiina</taxon>
        <taxon>Poritidae</taxon>
        <taxon>Porites</taxon>
    </lineage>
</organism>
<feature type="repeat" description="Filamin" evidence="4">
    <location>
        <begin position="2760"/>
        <end position="2847"/>
    </location>
</feature>
<feature type="repeat" description="Filamin" evidence="4">
    <location>
        <begin position="1123"/>
        <end position="1220"/>
    </location>
</feature>
<accession>A0ABN8RDG1</accession>
<keyword evidence="3" id="KW-0009">Actin-binding</keyword>
<feature type="repeat" description="Filamin" evidence="4">
    <location>
        <begin position="3045"/>
        <end position="3139"/>
    </location>
</feature>
<evidence type="ECO:0000256" key="5">
    <source>
        <dbReference type="SAM" id="MobiDB-lite"/>
    </source>
</evidence>
<dbReference type="InterPro" id="IPR017868">
    <property type="entry name" value="Filamin/ABP280_repeat-like"/>
</dbReference>
<feature type="compositionally biased region" description="Basic and acidic residues" evidence="5">
    <location>
        <begin position="1755"/>
        <end position="1765"/>
    </location>
</feature>
<feature type="repeat" description="Filamin" evidence="4">
    <location>
        <begin position="2358"/>
        <end position="2440"/>
    </location>
</feature>
<evidence type="ECO:0000313" key="8">
    <source>
        <dbReference type="Proteomes" id="UP001159405"/>
    </source>
</evidence>
<feature type="repeat" description="Filamin" evidence="4">
    <location>
        <begin position="1508"/>
        <end position="1601"/>
    </location>
</feature>
<protein>
    <recommendedName>
        <fullName evidence="6">Calponin-homology (CH) domain-containing protein</fullName>
    </recommendedName>
</protein>
<feature type="repeat" description="Filamin" evidence="4">
    <location>
        <begin position="548"/>
        <end position="645"/>
    </location>
</feature>
<evidence type="ECO:0000256" key="4">
    <source>
        <dbReference type="PROSITE-ProRule" id="PRU00087"/>
    </source>
</evidence>
<comment type="similarity">
    <text evidence="1">Belongs to the filamin family.</text>
</comment>
<dbReference type="Pfam" id="PF00630">
    <property type="entry name" value="Filamin"/>
    <property type="match status" value="23"/>
</dbReference>
<feature type="repeat" description="Filamin" evidence="4">
    <location>
        <begin position="1316"/>
        <end position="1408"/>
    </location>
</feature>
<evidence type="ECO:0000256" key="3">
    <source>
        <dbReference type="ARBA" id="ARBA00023203"/>
    </source>
</evidence>
<feature type="region of interest" description="Disordered" evidence="5">
    <location>
        <begin position="1736"/>
        <end position="1765"/>
    </location>
</feature>
<feature type="repeat" description="Filamin" evidence="4">
    <location>
        <begin position="2436"/>
        <end position="2536"/>
    </location>
</feature>
<keyword evidence="8" id="KW-1185">Reference proteome</keyword>
<dbReference type="Gene3D" id="1.10.418.10">
    <property type="entry name" value="Calponin-like domain"/>
    <property type="match status" value="2"/>
</dbReference>
<feature type="repeat" description="Filamin" evidence="4">
    <location>
        <begin position="1602"/>
        <end position="1697"/>
    </location>
</feature>
<gene>
    <name evidence="7" type="ORF">PLOB_00019241</name>
</gene>
<feature type="repeat" description="Filamin" evidence="4">
    <location>
        <begin position="1409"/>
        <end position="1507"/>
    </location>
</feature>
<feature type="domain" description="Calponin-homology (CH)" evidence="6">
    <location>
        <begin position="339"/>
        <end position="443"/>
    </location>
</feature>
<feature type="domain" description="Calponin-homology (CH)" evidence="6">
    <location>
        <begin position="217"/>
        <end position="322"/>
    </location>
</feature>
<proteinExistence type="inferred from homology"/>
<dbReference type="PROSITE" id="PS00019">
    <property type="entry name" value="ACTININ_1"/>
    <property type="match status" value="1"/>
</dbReference>
<dbReference type="PANTHER" id="PTHR38537:SF8">
    <property type="entry name" value="FILAMIN-A"/>
    <property type="match status" value="1"/>
</dbReference>
<dbReference type="Gene3D" id="2.60.40.10">
    <property type="entry name" value="Immunoglobulins"/>
    <property type="match status" value="28"/>
</dbReference>
<feature type="repeat" description="Filamin" evidence="4">
    <location>
        <begin position="1910"/>
        <end position="1991"/>
    </location>
</feature>
<feature type="repeat" description="Filamin" evidence="4">
    <location>
        <begin position="2945"/>
        <end position="3037"/>
    </location>
</feature>
<feature type="repeat" description="Filamin" evidence="4">
    <location>
        <begin position="1713"/>
        <end position="1802"/>
    </location>
</feature>
<feature type="repeat" description="Filamin" evidence="4">
    <location>
        <begin position="2539"/>
        <end position="2631"/>
    </location>
</feature>